<gene>
    <name evidence="4" type="ORF">AB1Y20_011733</name>
</gene>
<dbReference type="Pfam" id="PF00400">
    <property type="entry name" value="WD40"/>
    <property type="match status" value="2"/>
</dbReference>
<dbReference type="PROSITE" id="PS50294">
    <property type="entry name" value="WD_REPEATS_REGION"/>
    <property type="match status" value="1"/>
</dbReference>
<dbReference type="PANTHER" id="PTHR22847">
    <property type="entry name" value="WD40 REPEAT PROTEIN"/>
    <property type="match status" value="1"/>
</dbReference>
<keyword evidence="5" id="KW-1185">Reference proteome</keyword>
<protein>
    <recommendedName>
        <fullName evidence="6">F-box domain-containing protein</fullName>
    </recommendedName>
</protein>
<keyword evidence="1 3" id="KW-0853">WD repeat</keyword>
<reference evidence="4 5" key="1">
    <citation type="journal article" date="2024" name="Science">
        <title>Giant polyketide synthase enzymes in the biosynthesis of giant marine polyether toxins.</title>
        <authorList>
            <person name="Fallon T.R."/>
            <person name="Shende V.V."/>
            <person name="Wierzbicki I.H."/>
            <person name="Pendleton A.L."/>
            <person name="Watervoot N.F."/>
            <person name="Auber R.P."/>
            <person name="Gonzalez D.J."/>
            <person name="Wisecaver J.H."/>
            <person name="Moore B.S."/>
        </authorList>
    </citation>
    <scope>NUCLEOTIDE SEQUENCE [LARGE SCALE GENOMIC DNA]</scope>
    <source>
        <strain evidence="4 5">12B1</strain>
    </source>
</reference>
<dbReference type="AlphaFoldDB" id="A0AB34IJX5"/>
<dbReference type="PROSITE" id="PS50082">
    <property type="entry name" value="WD_REPEATS_2"/>
    <property type="match status" value="1"/>
</dbReference>
<dbReference type="Gene3D" id="1.20.1280.50">
    <property type="match status" value="1"/>
</dbReference>
<dbReference type="SUPFAM" id="SSF81383">
    <property type="entry name" value="F-box domain"/>
    <property type="match status" value="1"/>
</dbReference>
<evidence type="ECO:0008006" key="6">
    <source>
        <dbReference type="Google" id="ProtNLM"/>
    </source>
</evidence>
<keyword evidence="2" id="KW-0677">Repeat</keyword>
<name>A0AB34IJX5_PRYPA</name>
<dbReference type="SMART" id="SM00320">
    <property type="entry name" value="WD40"/>
    <property type="match status" value="4"/>
</dbReference>
<dbReference type="GO" id="GO:1990234">
    <property type="term" value="C:transferase complex"/>
    <property type="evidence" value="ECO:0007669"/>
    <property type="project" value="UniProtKB-ARBA"/>
</dbReference>
<dbReference type="InterPro" id="IPR011047">
    <property type="entry name" value="Quinoprotein_ADH-like_sf"/>
</dbReference>
<organism evidence="4 5">
    <name type="scientific">Prymnesium parvum</name>
    <name type="common">Toxic golden alga</name>
    <dbReference type="NCBI Taxonomy" id="97485"/>
    <lineage>
        <taxon>Eukaryota</taxon>
        <taxon>Haptista</taxon>
        <taxon>Haptophyta</taxon>
        <taxon>Prymnesiophyceae</taxon>
        <taxon>Prymnesiales</taxon>
        <taxon>Prymnesiaceae</taxon>
        <taxon>Prymnesium</taxon>
    </lineage>
</organism>
<dbReference type="InterPro" id="IPR015943">
    <property type="entry name" value="WD40/YVTN_repeat-like_dom_sf"/>
</dbReference>
<dbReference type="InterPro" id="IPR001680">
    <property type="entry name" value="WD40_rpt"/>
</dbReference>
<dbReference type="SUPFAM" id="SSF50998">
    <property type="entry name" value="Quinoprotein alcohol dehydrogenase-like"/>
    <property type="match status" value="1"/>
</dbReference>
<proteinExistence type="predicted"/>
<dbReference type="PANTHER" id="PTHR22847:SF637">
    <property type="entry name" value="WD REPEAT DOMAIN 5B"/>
    <property type="match status" value="1"/>
</dbReference>
<sequence length="372" mass="39073">MADLLLQSFSDELLGALLSWLPLRAIGRCASVCRTWRGVPTTFAAQLRALRLRLHASTAESLLRLERREAWRHAVREVAAFPSAISGNGLALLDAGGGWVVSKAHGLDGRKVGMYPQRGGAQSRALEGHEADIMAVAADSREGRLVSGDIHGELRVWDARTGACIATVQSGGLVFAVALRGEAVASGGEEKLARLHWWRSGALARAFPADGDVEGLALSGDRLAFVDGSGRTAAVCSVEGGKLRSWSHPASTLAVALQAASARAWTGCADKLVRCFCLDTGECLRVLAGHQDAVNGLSLAGDVLASVGFRDKIACLWSASSGEALTSLSINGMGIVYAVSLSLQQGIIAVADYDGGNTDGSKIRVFRPLDYP</sequence>
<dbReference type="Gene3D" id="2.130.10.10">
    <property type="entry name" value="YVTN repeat-like/Quinoprotein amine dehydrogenase"/>
    <property type="match status" value="2"/>
</dbReference>
<evidence type="ECO:0000256" key="3">
    <source>
        <dbReference type="PROSITE-ProRule" id="PRU00221"/>
    </source>
</evidence>
<dbReference type="InterPro" id="IPR036047">
    <property type="entry name" value="F-box-like_dom_sf"/>
</dbReference>
<evidence type="ECO:0000313" key="4">
    <source>
        <dbReference type="EMBL" id="KAL1499531.1"/>
    </source>
</evidence>
<dbReference type="EMBL" id="JBGBPQ010000025">
    <property type="protein sequence ID" value="KAL1499531.1"/>
    <property type="molecule type" value="Genomic_DNA"/>
</dbReference>
<comment type="caution">
    <text evidence="4">The sequence shown here is derived from an EMBL/GenBank/DDBJ whole genome shotgun (WGS) entry which is preliminary data.</text>
</comment>
<evidence type="ECO:0000313" key="5">
    <source>
        <dbReference type="Proteomes" id="UP001515480"/>
    </source>
</evidence>
<evidence type="ECO:0000256" key="2">
    <source>
        <dbReference type="ARBA" id="ARBA00022737"/>
    </source>
</evidence>
<dbReference type="Proteomes" id="UP001515480">
    <property type="component" value="Unassembled WGS sequence"/>
</dbReference>
<feature type="repeat" description="WD" evidence="3">
    <location>
        <begin position="126"/>
        <end position="167"/>
    </location>
</feature>
<evidence type="ECO:0000256" key="1">
    <source>
        <dbReference type="ARBA" id="ARBA00022574"/>
    </source>
</evidence>
<accession>A0AB34IJX5</accession>